<dbReference type="InterPro" id="IPR045518">
    <property type="entry name" value="2EXR"/>
</dbReference>
<gene>
    <name evidence="3" type="ORF">ACRE_024970</name>
</gene>
<evidence type="ECO:0000256" key="1">
    <source>
        <dbReference type="SAM" id="MobiDB-lite"/>
    </source>
</evidence>
<sequence>MCAQTNLTEVKEEDGQFPGHNGTDLSQITARLAISDDSSTAEINDTAKAPAFPQFSALPQEIKDAIWHAAVSSIPPRIFEATVLTGVDGTAAGGDEGNQWAYLIFEASQLHPAPLNLLHASPDSRRVVNESGWVPAFPEPEGSRRPGRCVWFRPLTDLLYVRIDDLRLLAGNDRAPPNPPKLFPYRAGRGWDIVRNLAVYWWIFSGLEADWLYSRWELEDDNRYYALAGLQAVVREEWCANDKDRPGRSNLLEAVEAVYASFPATRTIYICVSPNIVSDDRSSYHHDPLEDREYFDSLPLYAVKLRDDDVIHPPFRFEHPDPAWGEVRGVIEAGLASEWAQEFVLERFADKEAVAGGGWPPAVVGLMVARGGDVLEEIEASGRLSWKDGRQVFSAWE</sequence>
<reference evidence="4" key="1">
    <citation type="journal article" date="2014" name="Genome Announc.">
        <title>Genome sequence and annotation of Acremonium chrysogenum, producer of the beta-lactam antibiotic cephalosporin C.</title>
        <authorList>
            <person name="Terfehr D."/>
            <person name="Dahlmann T.A."/>
            <person name="Specht T."/>
            <person name="Zadra I."/>
            <person name="Kuernsteiner H."/>
            <person name="Kueck U."/>
        </authorList>
    </citation>
    <scope>NUCLEOTIDE SEQUENCE [LARGE SCALE GENOMIC DNA]</scope>
    <source>
        <strain evidence="4">ATCC 11550 / CBS 779.69 / DSM 880 / IAM 14645 / JCM 23072 / IMI 49137</strain>
    </source>
</reference>
<accession>A0A086TB72</accession>
<evidence type="ECO:0000313" key="3">
    <source>
        <dbReference type="EMBL" id="KFH46604.1"/>
    </source>
</evidence>
<organism evidence="3 4">
    <name type="scientific">Hapsidospora chrysogenum (strain ATCC 11550 / CBS 779.69 / DSM 880 / IAM 14645 / JCM 23072 / IMI 49137)</name>
    <name type="common">Acremonium chrysogenum</name>
    <dbReference type="NCBI Taxonomy" id="857340"/>
    <lineage>
        <taxon>Eukaryota</taxon>
        <taxon>Fungi</taxon>
        <taxon>Dikarya</taxon>
        <taxon>Ascomycota</taxon>
        <taxon>Pezizomycotina</taxon>
        <taxon>Sordariomycetes</taxon>
        <taxon>Hypocreomycetidae</taxon>
        <taxon>Hypocreales</taxon>
        <taxon>Bionectriaceae</taxon>
        <taxon>Hapsidospora</taxon>
    </lineage>
</organism>
<feature type="domain" description="2EXR" evidence="2">
    <location>
        <begin position="52"/>
        <end position="159"/>
    </location>
</feature>
<name>A0A086TB72_HAPC1</name>
<proteinExistence type="predicted"/>
<comment type="caution">
    <text evidence="3">The sequence shown here is derived from an EMBL/GenBank/DDBJ whole genome shotgun (WGS) entry which is preliminary data.</text>
</comment>
<feature type="region of interest" description="Disordered" evidence="1">
    <location>
        <begin position="1"/>
        <end position="23"/>
    </location>
</feature>
<dbReference type="EMBL" id="JPKY01000017">
    <property type="protein sequence ID" value="KFH46604.1"/>
    <property type="molecule type" value="Genomic_DNA"/>
</dbReference>
<dbReference type="Proteomes" id="UP000029964">
    <property type="component" value="Unassembled WGS sequence"/>
</dbReference>
<dbReference type="AlphaFoldDB" id="A0A086TB72"/>
<protein>
    <recommendedName>
        <fullName evidence="2">2EXR domain-containing protein</fullName>
    </recommendedName>
</protein>
<dbReference type="Pfam" id="PF20150">
    <property type="entry name" value="2EXR"/>
    <property type="match status" value="1"/>
</dbReference>
<evidence type="ECO:0000313" key="4">
    <source>
        <dbReference type="Proteomes" id="UP000029964"/>
    </source>
</evidence>
<keyword evidence="4" id="KW-1185">Reference proteome</keyword>
<dbReference type="HOGENOM" id="CLU_694376_0_0_1"/>
<evidence type="ECO:0000259" key="2">
    <source>
        <dbReference type="Pfam" id="PF20150"/>
    </source>
</evidence>